<gene>
    <name evidence="2" type="ORF">Sradi_4389300</name>
</gene>
<proteinExistence type="predicted"/>
<sequence>MVFFNLHTNIISIKKSDVDILILLVYIDDVLITSSFEQQIHDVKHFLDVAFTIEDLGPAKFFLGLEIVRCSAGISVRQHNYVRDVIHDVNLISCESANTPLPLGVKLCAHDSSPLHEVLTDIWWVVCYTLALRDLILLSVINSSANLSTNQGRFTWMQPFIWFVIFERNSRSGPLLSSV</sequence>
<accession>A0AAW2NRK8</accession>
<evidence type="ECO:0000313" key="2">
    <source>
        <dbReference type="EMBL" id="KAL0345580.1"/>
    </source>
</evidence>
<name>A0AAW2NRK8_SESRA</name>
<reference evidence="2" key="2">
    <citation type="journal article" date="2024" name="Plant">
        <title>Genomic evolution and insights into agronomic trait innovations of Sesamum species.</title>
        <authorList>
            <person name="Miao H."/>
            <person name="Wang L."/>
            <person name="Qu L."/>
            <person name="Liu H."/>
            <person name="Sun Y."/>
            <person name="Le M."/>
            <person name="Wang Q."/>
            <person name="Wei S."/>
            <person name="Zheng Y."/>
            <person name="Lin W."/>
            <person name="Duan Y."/>
            <person name="Cao H."/>
            <person name="Xiong S."/>
            <person name="Wang X."/>
            <person name="Wei L."/>
            <person name="Li C."/>
            <person name="Ma Q."/>
            <person name="Ju M."/>
            <person name="Zhao R."/>
            <person name="Li G."/>
            <person name="Mu C."/>
            <person name="Tian Q."/>
            <person name="Mei H."/>
            <person name="Zhang T."/>
            <person name="Gao T."/>
            <person name="Zhang H."/>
        </authorList>
    </citation>
    <scope>NUCLEOTIDE SEQUENCE</scope>
    <source>
        <strain evidence="2">G02</strain>
    </source>
</reference>
<dbReference type="EMBL" id="JACGWJ010000019">
    <property type="protein sequence ID" value="KAL0345580.1"/>
    <property type="molecule type" value="Genomic_DNA"/>
</dbReference>
<dbReference type="InterPro" id="IPR013103">
    <property type="entry name" value="RVT_2"/>
</dbReference>
<dbReference type="Pfam" id="PF07727">
    <property type="entry name" value="RVT_2"/>
    <property type="match status" value="1"/>
</dbReference>
<evidence type="ECO:0000259" key="1">
    <source>
        <dbReference type="Pfam" id="PF07727"/>
    </source>
</evidence>
<dbReference type="AlphaFoldDB" id="A0AAW2NRK8"/>
<comment type="caution">
    <text evidence="2">The sequence shown here is derived from an EMBL/GenBank/DDBJ whole genome shotgun (WGS) entry which is preliminary data.</text>
</comment>
<organism evidence="2">
    <name type="scientific">Sesamum radiatum</name>
    <name type="common">Black benniseed</name>
    <dbReference type="NCBI Taxonomy" id="300843"/>
    <lineage>
        <taxon>Eukaryota</taxon>
        <taxon>Viridiplantae</taxon>
        <taxon>Streptophyta</taxon>
        <taxon>Embryophyta</taxon>
        <taxon>Tracheophyta</taxon>
        <taxon>Spermatophyta</taxon>
        <taxon>Magnoliopsida</taxon>
        <taxon>eudicotyledons</taxon>
        <taxon>Gunneridae</taxon>
        <taxon>Pentapetalae</taxon>
        <taxon>asterids</taxon>
        <taxon>lamiids</taxon>
        <taxon>Lamiales</taxon>
        <taxon>Pedaliaceae</taxon>
        <taxon>Sesamum</taxon>
    </lineage>
</organism>
<reference evidence="2" key="1">
    <citation type="submission" date="2020-06" db="EMBL/GenBank/DDBJ databases">
        <authorList>
            <person name="Li T."/>
            <person name="Hu X."/>
            <person name="Zhang T."/>
            <person name="Song X."/>
            <person name="Zhang H."/>
            <person name="Dai N."/>
            <person name="Sheng W."/>
            <person name="Hou X."/>
            <person name="Wei L."/>
        </authorList>
    </citation>
    <scope>NUCLEOTIDE SEQUENCE</scope>
    <source>
        <strain evidence="2">G02</strain>
        <tissue evidence="2">Leaf</tissue>
    </source>
</reference>
<feature type="domain" description="Reverse transcriptase Ty1/copia-type" evidence="1">
    <location>
        <begin position="18"/>
        <end position="101"/>
    </location>
</feature>
<protein>
    <submittedName>
        <fullName evidence="2">Mitochondrial protein</fullName>
    </submittedName>
</protein>